<proteinExistence type="predicted"/>
<name>A0A919N9N6_9ACTN</name>
<feature type="coiled-coil region" evidence="1">
    <location>
        <begin position="106"/>
        <end position="133"/>
    </location>
</feature>
<dbReference type="Proteomes" id="UP000629619">
    <property type="component" value="Unassembled WGS sequence"/>
</dbReference>
<keyword evidence="3" id="KW-0812">Transmembrane</keyword>
<sequence length="437" mass="47132">MTYPQMWGRRLGQALAVLRDPDAGLLPPLPPPLVDPRLDAGRLIAEARQKGLEDGAAYLYDGWSFGHEGDPPDAVGAPAYVAALRRRRDTALHEHRDRQRQTEDVLAGLYDAAQDADRDMRQARDRMARVAAREQLDEDRSLRAYLRRRDLDAERLPLPPLDHPVWEGEAPPMGLLWRVFILLFLGVVVFVIEHYVAGAYLPLTDLGRTTGRVLTGAIAAATVAGPLVSGQLFRHRHATGYDRPLAVLTFVLLLPTLAIIGGFGLLAASLFDHGVTGAGGPAPDASRTAALGLTPATLVVVFDVVLFLACAMAYLLGLAQRHPFQQAFARSRRIRNRTVDVVQRMGARINPDFRAVLAPGDGGQDGDGRTADREAAVRSAYRAAEEAYYQGLVEAVADPTFTEAVMRHRSRAAAGPAGDPETGGPAGDADAGEAADD</sequence>
<keyword evidence="3" id="KW-1133">Transmembrane helix</keyword>
<evidence type="ECO:0000256" key="1">
    <source>
        <dbReference type="SAM" id="Coils"/>
    </source>
</evidence>
<dbReference type="SUPFAM" id="SSF103473">
    <property type="entry name" value="MFS general substrate transporter"/>
    <property type="match status" value="1"/>
</dbReference>
<evidence type="ECO:0000313" key="4">
    <source>
        <dbReference type="EMBL" id="GIF06857.1"/>
    </source>
</evidence>
<keyword evidence="3" id="KW-0472">Membrane</keyword>
<dbReference type="RefSeq" id="WP_203682287.1">
    <property type="nucleotide sequence ID" value="NZ_BOMW01000041.1"/>
</dbReference>
<keyword evidence="1" id="KW-0175">Coiled coil</keyword>
<feature type="transmembrane region" description="Helical" evidence="3">
    <location>
        <begin position="213"/>
        <end position="233"/>
    </location>
</feature>
<evidence type="ECO:0000313" key="5">
    <source>
        <dbReference type="Proteomes" id="UP000629619"/>
    </source>
</evidence>
<dbReference type="AlphaFoldDB" id="A0A919N9N6"/>
<organism evidence="4 5">
    <name type="scientific">Actinoplanes siamensis</name>
    <dbReference type="NCBI Taxonomy" id="1223317"/>
    <lineage>
        <taxon>Bacteria</taxon>
        <taxon>Bacillati</taxon>
        <taxon>Actinomycetota</taxon>
        <taxon>Actinomycetes</taxon>
        <taxon>Micromonosporales</taxon>
        <taxon>Micromonosporaceae</taxon>
        <taxon>Actinoplanes</taxon>
    </lineage>
</organism>
<feature type="transmembrane region" description="Helical" evidence="3">
    <location>
        <begin position="245"/>
        <end position="271"/>
    </location>
</feature>
<dbReference type="InterPro" id="IPR036259">
    <property type="entry name" value="MFS_trans_sf"/>
</dbReference>
<feature type="compositionally biased region" description="Low complexity" evidence="2">
    <location>
        <begin position="412"/>
        <end position="429"/>
    </location>
</feature>
<feature type="region of interest" description="Disordered" evidence="2">
    <location>
        <begin position="407"/>
        <end position="437"/>
    </location>
</feature>
<accession>A0A919N9N6</accession>
<protein>
    <submittedName>
        <fullName evidence="4">Uncharacterized protein</fullName>
    </submittedName>
</protein>
<feature type="transmembrane region" description="Helical" evidence="3">
    <location>
        <begin position="179"/>
        <end position="201"/>
    </location>
</feature>
<gene>
    <name evidence="4" type="ORF">Asi03nite_43950</name>
</gene>
<reference evidence="4" key="1">
    <citation type="submission" date="2021-01" db="EMBL/GenBank/DDBJ databases">
        <title>Whole genome shotgun sequence of Actinoplanes siamensis NBRC 109076.</title>
        <authorList>
            <person name="Komaki H."/>
            <person name="Tamura T."/>
        </authorList>
    </citation>
    <scope>NUCLEOTIDE SEQUENCE</scope>
    <source>
        <strain evidence="4">NBRC 109076</strain>
    </source>
</reference>
<feature type="transmembrane region" description="Helical" evidence="3">
    <location>
        <begin position="291"/>
        <end position="316"/>
    </location>
</feature>
<dbReference type="EMBL" id="BOMW01000041">
    <property type="protein sequence ID" value="GIF06857.1"/>
    <property type="molecule type" value="Genomic_DNA"/>
</dbReference>
<comment type="caution">
    <text evidence="4">The sequence shown here is derived from an EMBL/GenBank/DDBJ whole genome shotgun (WGS) entry which is preliminary data.</text>
</comment>
<keyword evidence="5" id="KW-1185">Reference proteome</keyword>
<evidence type="ECO:0000256" key="2">
    <source>
        <dbReference type="SAM" id="MobiDB-lite"/>
    </source>
</evidence>
<evidence type="ECO:0000256" key="3">
    <source>
        <dbReference type="SAM" id="Phobius"/>
    </source>
</evidence>